<evidence type="ECO:0000313" key="2">
    <source>
        <dbReference type="EMBL" id="OMD31677.1"/>
    </source>
</evidence>
<dbReference type="InterPro" id="IPR052523">
    <property type="entry name" value="Trichothecene_AcTrans"/>
</dbReference>
<dbReference type="PANTHER" id="PTHR42791:SF1">
    <property type="entry name" value="N-ACETYLTRANSFERASE DOMAIN-CONTAINING PROTEIN"/>
    <property type="match status" value="1"/>
</dbReference>
<dbReference type="SUPFAM" id="SSF55729">
    <property type="entry name" value="Acyl-CoA N-acyltransferases (Nat)"/>
    <property type="match status" value="1"/>
</dbReference>
<proteinExistence type="predicted"/>
<dbReference type="EMBL" id="MKQP01000020">
    <property type="protein sequence ID" value="OMD31677.1"/>
    <property type="molecule type" value="Genomic_DNA"/>
</dbReference>
<protein>
    <submittedName>
        <fullName evidence="2">GNAT family N-acetyltransferase</fullName>
    </submittedName>
</protein>
<dbReference type="CDD" id="cd04301">
    <property type="entry name" value="NAT_SF"/>
    <property type="match status" value="1"/>
</dbReference>
<organism evidence="2 3">
    <name type="scientific">Paenibacillus odorifer</name>
    <dbReference type="NCBI Taxonomy" id="189426"/>
    <lineage>
        <taxon>Bacteria</taxon>
        <taxon>Bacillati</taxon>
        <taxon>Bacillota</taxon>
        <taxon>Bacilli</taxon>
        <taxon>Bacillales</taxon>
        <taxon>Paenibacillaceae</taxon>
        <taxon>Paenibacillus</taxon>
    </lineage>
</organism>
<comment type="caution">
    <text evidence="2">The sequence shown here is derived from an EMBL/GenBank/DDBJ whole genome shotgun (WGS) entry which is preliminary data.</text>
</comment>
<dbReference type="GO" id="GO:0016747">
    <property type="term" value="F:acyltransferase activity, transferring groups other than amino-acyl groups"/>
    <property type="evidence" value="ECO:0007669"/>
    <property type="project" value="InterPro"/>
</dbReference>
<sequence>MAEAFAKNDPLYQHILPDESTRLRVLNIFFHRYIEMLYPYSDLLTTSTNFEAVALVFHSERQTGTLISNVRYMKQIVLAIIKSLPICRIIGVRGFIRGLSILRSMSSLWLSMFGDQKYKHLDMLAVQEQYRGQGYVSKIMTPLLAECRVNNTLCTLETQTPSNLPIYEHYHFRTVKVIPLPNSPLEQYCMAFTQGVAE</sequence>
<dbReference type="Gene3D" id="3.40.630.30">
    <property type="match status" value="1"/>
</dbReference>
<dbReference type="InterPro" id="IPR000182">
    <property type="entry name" value="GNAT_dom"/>
</dbReference>
<dbReference type="Pfam" id="PF13673">
    <property type="entry name" value="Acetyltransf_10"/>
    <property type="match status" value="1"/>
</dbReference>
<evidence type="ECO:0000313" key="3">
    <source>
        <dbReference type="Proteomes" id="UP000187465"/>
    </source>
</evidence>
<evidence type="ECO:0000259" key="1">
    <source>
        <dbReference type="Pfam" id="PF13673"/>
    </source>
</evidence>
<dbReference type="Proteomes" id="UP000187465">
    <property type="component" value="Unassembled WGS sequence"/>
</dbReference>
<accession>A0A1R0XA89</accession>
<dbReference type="PANTHER" id="PTHR42791">
    <property type="entry name" value="GNAT FAMILY ACETYLTRANSFERASE"/>
    <property type="match status" value="1"/>
</dbReference>
<dbReference type="AlphaFoldDB" id="A0A1R0XA89"/>
<reference evidence="2 3" key="1">
    <citation type="submission" date="2016-10" db="EMBL/GenBank/DDBJ databases">
        <title>Paenibacillus species isolates.</title>
        <authorList>
            <person name="Beno S.M."/>
        </authorList>
    </citation>
    <scope>NUCLEOTIDE SEQUENCE [LARGE SCALE GENOMIC DNA]</scope>
    <source>
        <strain evidence="2 3">FSL H7-0604</strain>
    </source>
</reference>
<gene>
    <name evidence="2" type="ORF">BJP51_17780</name>
</gene>
<keyword evidence="2" id="KW-0808">Transferase</keyword>
<name>A0A1R0XA89_9BACL</name>
<feature type="domain" description="N-acetyltransferase" evidence="1">
    <location>
        <begin position="117"/>
        <end position="175"/>
    </location>
</feature>
<dbReference type="InterPro" id="IPR016181">
    <property type="entry name" value="Acyl_CoA_acyltransferase"/>
</dbReference>